<keyword evidence="4 6" id="KW-0472">Membrane</keyword>
<organism evidence="7 8">
    <name type="scientific">Anthostomella pinea</name>
    <dbReference type="NCBI Taxonomy" id="933095"/>
    <lineage>
        <taxon>Eukaryota</taxon>
        <taxon>Fungi</taxon>
        <taxon>Dikarya</taxon>
        <taxon>Ascomycota</taxon>
        <taxon>Pezizomycotina</taxon>
        <taxon>Sordariomycetes</taxon>
        <taxon>Xylariomycetidae</taxon>
        <taxon>Xylariales</taxon>
        <taxon>Xylariaceae</taxon>
        <taxon>Anthostomella</taxon>
    </lineage>
</organism>
<dbReference type="GO" id="GO:0016020">
    <property type="term" value="C:membrane"/>
    <property type="evidence" value="ECO:0007669"/>
    <property type="project" value="UniProtKB-SubCell"/>
</dbReference>
<evidence type="ECO:0000256" key="2">
    <source>
        <dbReference type="ARBA" id="ARBA00022692"/>
    </source>
</evidence>
<evidence type="ECO:0000256" key="1">
    <source>
        <dbReference type="ARBA" id="ARBA00004141"/>
    </source>
</evidence>
<keyword evidence="2 6" id="KW-0812">Transmembrane</keyword>
<feature type="transmembrane region" description="Helical" evidence="6">
    <location>
        <begin position="170"/>
        <end position="190"/>
    </location>
</feature>
<dbReference type="AlphaFoldDB" id="A0AAI8VNN6"/>
<protein>
    <submittedName>
        <fullName evidence="7">Uu.00g068110.m01.CDS01</fullName>
    </submittedName>
</protein>
<comment type="caution">
    <text evidence="7">The sequence shown here is derived from an EMBL/GenBank/DDBJ whole genome shotgun (WGS) entry which is preliminary data.</text>
</comment>
<accession>A0AAI8VNN6</accession>
<dbReference type="EMBL" id="CAUWAG010000018">
    <property type="protein sequence ID" value="CAJ2511186.1"/>
    <property type="molecule type" value="Genomic_DNA"/>
</dbReference>
<evidence type="ECO:0000256" key="6">
    <source>
        <dbReference type="SAM" id="Phobius"/>
    </source>
</evidence>
<feature type="transmembrane region" description="Helical" evidence="6">
    <location>
        <begin position="29"/>
        <end position="53"/>
    </location>
</feature>
<dbReference type="InterPro" id="IPR018499">
    <property type="entry name" value="Tetraspanin/Peripherin"/>
</dbReference>
<feature type="region of interest" description="Disordered" evidence="5">
    <location>
        <begin position="204"/>
        <end position="271"/>
    </location>
</feature>
<name>A0AAI8VNN6_9PEZI</name>
<reference evidence="7" key="1">
    <citation type="submission" date="2023-10" db="EMBL/GenBank/DDBJ databases">
        <authorList>
            <person name="Hackl T."/>
        </authorList>
    </citation>
    <scope>NUCLEOTIDE SEQUENCE</scope>
</reference>
<gene>
    <name evidence="7" type="ORF">KHLLAP_LOCUS11654</name>
</gene>
<keyword evidence="8" id="KW-1185">Reference proteome</keyword>
<sequence>MFRLTIIFPILVAALIALAIYVQVTSSSLSLPLSTGTTVITILLPLIAAANVFYTPILDRILPRGKYPALQQLLPPALQIIQAVLTTIVATLAFEGFLPSQNLNCNLEGNWQQLWHEHDGRGIERIQDSFNCCGLNSVRDRAWPRDHCQDFYNRHSSCAAPWRATMQRNAGLEFGVAVAVGLIQLVHLALSRLRNAQNRRARDFKRITHNPEADSSDRLIEDGQPVEEADGAEGNGGQDGSRRGYGAISDGGSAPRIEPSGLGEERNQWQS</sequence>
<proteinExistence type="predicted"/>
<dbReference type="Pfam" id="PF00335">
    <property type="entry name" value="Tetraspanin"/>
    <property type="match status" value="1"/>
</dbReference>
<keyword evidence="3 6" id="KW-1133">Transmembrane helix</keyword>
<evidence type="ECO:0000313" key="7">
    <source>
        <dbReference type="EMBL" id="CAJ2511186.1"/>
    </source>
</evidence>
<dbReference type="Proteomes" id="UP001295740">
    <property type="component" value="Unassembled WGS sequence"/>
</dbReference>
<comment type="subcellular location">
    <subcellularLocation>
        <location evidence="1">Membrane</location>
        <topology evidence="1">Multi-pass membrane protein</topology>
    </subcellularLocation>
</comment>
<evidence type="ECO:0000256" key="3">
    <source>
        <dbReference type="ARBA" id="ARBA00022989"/>
    </source>
</evidence>
<evidence type="ECO:0000256" key="4">
    <source>
        <dbReference type="ARBA" id="ARBA00023136"/>
    </source>
</evidence>
<feature type="compositionally biased region" description="Basic and acidic residues" evidence="5">
    <location>
        <begin position="204"/>
        <end position="221"/>
    </location>
</feature>
<evidence type="ECO:0000256" key="5">
    <source>
        <dbReference type="SAM" id="MobiDB-lite"/>
    </source>
</evidence>
<evidence type="ECO:0000313" key="8">
    <source>
        <dbReference type="Proteomes" id="UP001295740"/>
    </source>
</evidence>